<dbReference type="Gene3D" id="1.20.1260.10">
    <property type="match status" value="1"/>
</dbReference>
<dbReference type="CDD" id="cd01041">
    <property type="entry name" value="Rubrerythrin"/>
    <property type="match status" value="1"/>
</dbReference>
<gene>
    <name evidence="2" type="ORF">FHP25_12100</name>
</gene>
<sequence length="138" mass="15284">MPSLRGTVTQQNLENAFAWESRANPRYLHFAQKADAEGFNGVAAVFRSTAESRTGHAHRHIAYLEEARDPATGKPIGATRDNLKAAIAAETHEYVDIYPGMARAARDEGFDEIADWFETLAKAGRSHARRFQKALDAL</sequence>
<organism evidence="2 3">
    <name type="scientific">Vineibacter terrae</name>
    <dbReference type="NCBI Taxonomy" id="2586908"/>
    <lineage>
        <taxon>Bacteria</taxon>
        <taxon>Pseudomonadati</taxon>
        <taxon>Pseudomonadota</taxon>
        <taxon>Alphaproteobacteria</taxon>
        <taxon>Hyphomicrobiales</taxon>
        <taxon>Vineibacter</taxon>
    </lineage>
</organism>
<dbReference type="InterPro" id="IPR012347">
    <property type="entry name" value="Ferritin-like"/>
</dbReference>
<dbReference type="Proteomes" id="UP000321638">
    <property type="component" value="Unassembled WGS sequence"/>
</dbReference>
<evidence type="ECO:0000313" key="3">
    <source>
        <dbReference type="Proteomes" id="UP000321638"/>
    </source>
</evidence>
<dbReference type="InterPro" id="IPR009078">
    <property type="entry name" value="Ferritin-like_SF"/>
</dbReference>
<evidence type="ECO:0000259" key="1">
    <source>
        <dbReference type="PROSITE" id="PS50905"/>
    </source>
</evidence>
<reference evidence="2 3" key="1">
    <citation type="submission" date="2019-06" db="EMBL/GenBank/DDBJ databases">
        <title>New taxonomy in bacterial strain CC-CFT640, isolated from vineyard.</title>
        <authorList>
            <person name="Lin S.-Y."/>
            <person name="Tsai C.-F."/>
            <person name="Young C.-C."/>
        </authorList>
    </citation>
    <scope>NUCLEOTIDE SEQUENCE [LARGE SCALE GENOMIC DNA]</scope>
    <source>
        <strain evidence="2 3">CC-CFT640</strain>
    </source>
</reference>
<dbReference type="InterPro" id="IPR003251">
    <property type="entry name" value="Rr_diiron-bd_dom"/>
</dbReference>
<accession>A0A5C8PPP1</accession>
<dbReference type="SUPFAM" id="SSF47240">
    <property type="entry name" value="Ferritin-like"/>
    <property type="match status" value="1"/>
</dbReference>
<name>A0A5C8PPP1_9HYPH</name>
<dbReference type="PANTHER" id="PTHR33746">
    <property type="entry name" value="RUBRERYTHRIN"/>
    <property type="match status" value="1"/>
</dbReference>
<dbReference type="PROSITE" id="PS50905">
    <property type="entry name" value="FERRITIN_LIKE"/>
    <property type="match status" value="1"/>
</dbReference>
<proteinExistence type="predicted"/>
<evidence type="ECO:0000313" key="2">
    <source>
        <dbReference type="EMBL" id="TXL76383.1"/>
    </source>
</evidence>
<keyword evidence="3" id="KW-1185">Reference proteome</keyword>
<dbReference type="InterPro" id="IPR052753">
    <property type="entry name" value="Rbr2/Nigerythrin"/>
</dbReference>
<dbReference type="OrthoDB" id="9799749at2"/>
<comment type="caution">
    <text evidence="2">The sequence shown here is derived from an EMBL/GenBank/DDBJ whole genome shotgun (WGS) entry which is preliminary data.</text>
</comment>
<dbReference type="InterPro" id="IPR009040">
    <property type="entry name" value="Ferritin-like_diiron"/>
</dbReference>
<dbReference type="EMBL" id="VDUZ01000011">
    <property type="protein sequence ID" value="TXL76383.1"/>
    <property type="molecule type" value="Genomic_DNA"/>
</dbReference>
<dbReference type="PANTHER" id="PTHR33746:SF4">
    <property type="entry name" value="RUBRERYTHRIN"/>
    <property type="match status" value="1"/>
</dbReference>
<dbReference type="GO" id="GO:0016491">
    <property type="term" value="F:oxidoreductase activity"/>
    <property type="evidence" value="ECO:0007669"/>
    <property type="project" value="InterPro"/>
</dbReference>
<dbReference type="Pfam" id="PF02915">
    <property type="entry name" value="Rubrerythrin"/>
    <property type="match status" value="1"/>
</dbReference>
<protein>
    <submittedName>
        <fullName evidence="2">Rubrerythrin</fullName>
    </submittedName>
</protein>
<dbReference type="GO" id="GO:0046872">
    <property type="term" value="F:metal ion binding"/>
    <property type="evidence" value="ECO:0007669"/>
    <property type="project" value="InterPro"/>
</dbReference>
<dbReference type="RefSeq" id="WP_147847192.1">
    <property type="nucleotide sequence ID" value="NZ_VDUZ01000011.1"/>
</dbReference>
<dbReference type="AlphaFoldDB" id="A0A5C8PPP1"/>
<feature type="domain" description="Ferritin-like diiron" evidence="1">
    <location>
        <begin position="3"/>
        <end position="138"/>
    </location>
</feature>